<evidence type="ECO:0000256" key="2">
    <source>
        <dbReference type="ARBA" id="ARBA00022614"/>
    </source>
</evidence>
<evidence type="ECO:0000313" key="11">
    <source>
        <dbReference type="EMBL" id="KAK2966741.1"/>
    </source>
</evidence>
<keyword evidence="6" id="KW-0067">ATP-binding</keyword>
<dbReference type="Gene3D" id="3.80.10.10">
    <property type="entry name" value="Ribonuclease Inhibitor"/>
    <property type="match status" value="2"/>
</dbReference>
<evidence type="ECO:0000256" key="5">
    <source>
        <dbReference type="ARBA" id="ARBA00022821"/>
    </source>
</evidence>
<dbReference type="FunFam" id="1.10.10.10:FF:000322">
    <property type="entry name" value="Probable disease resistance protein At1g63360"/>
    <property type="match status" value="1"/>
</dbReference>
<dbReference type="GO" id="GO:0006952">
    <property type="term" value="P:defense response"/>
    <property type="evidence" value="ECO:0007669"/>
    <property type="project" value="UniProtKB-KW"/>
</dbReference>
<evidence type="ECO:0000259" key="7">
    <source>
        <dbReference type="Pfam" id="PF00931"/>
    </source>
</evidence>
<dbReference type="Proteomes" id="UP001187471">
    <property type="component" value="Unassembled WGS sequence"/>
</dbReference>
<dbReference type="GO" id="GO:0043531">
    <property type="term" value="F:ADP binding"/>
    <property type="evidence" value="ECO:0007669"/>
    <property type="project" value="InterPro"/>
</dbReference>
<evidence type="ECO:0000256" key="3">
    <source>
        <dbReference type="ARBA" id="ARBA00022737"/>
    </source>
</evidence>
<evidence type="ECO:0000313" key="12">
    <source>
        <dbReference type="Proteomes" id="UP001187471"/>
    </source>
</evidence>
<dbReference type="SUPFAM" id="SSF53756">
    <property type="entry name" value="UDP-Glycosyltransferase/glycogen phosphorylase"/>
    <property type="match status" value="1"/>
</dbReference>
<evidence type="ECO:0000259" key="8">
    <source>
        <dbReference type="Pfam" id="PF18052"/>
    </source>
</evidence>
<feature type="domain" description="Disease resistance protein winged helix" evidence="9">
    <location>
        <begin position="388"/>
        <end position="458"/>
    </location>
</feature>
<dbReference type="Gene3D" id="3.40.50.2000">
    <property type="entry name" value="Glycogen Phosphorylase B"/>
    <property type="match status" value="1"/>
</dbReference>
<evidence type="ECO:0000256" key="1">
    <source>
        <dbReference type="ARBA" id="ARBA00008894"/>
    </source>
</evidence>
<sequence>MKGELNKLKGTLSTVKAVLVDAEGLQETNEALSVWLEALKDVCYAIDDILDEFDVIALQLEVNQRSIQRKVRHFFSCSNPLVFRFRMGHKIKEIREKLGQIAADRHDFNLPHVDRSLLPHWQRETHSFIIAYNVIGRDDDQGLLVDKLVNVDDREGVAVIPIIGIGGLGKPTLAKLVYNDKRVVKYFDLRKWVSVSDEFDIRKIIGKIVDKESLNLQRLQEHLQKTLSAKRYLLILDDVWNEDLQKWRELSDLLLCGAPGSKIVVTTRSPLVVSTLDPIYIHNLAGLSDKESLFLFMELASGKGQMEQHQNLKKIGEQIVRKCKGVPLAITTLGSLLHMNTEVKEWCYVRDDPLWNLPQTPGSILPALKLSYNHLPPHLKRCFAVCAIFPKDYDFQAFELINMWMALGLLGSRHQLEQGEDIGKRYIIELCSRSFLQDLKNFNWDCSFIMHDLMHDLASSVIGSERLDLAKDSPMVPNQKIQHVYFSNGDLLRNGFPSSVLQLKNLRTIRVEKGIASLCSQLCVDTYLLRFKCLRILDLRSSQFETLPRSIGSLKHLKYLDISWNGNLKSPPTSLCELQSLQTLQLEGCWELEELPRNFGDLISLRYLSLTTRQRFLPLNTKGNKTRGIPLSLRKLDIMGCVNLGSLPGLPYLTRLECLIIVGSDKLDLRMDEESIREHGGGLTSLQELLIDSLPNLVTLPQWLVRSPANTLKRLQLFFCPNLTTLPEDLNALQEIRLDRYSCWEWLDKQEPNIVIFVSFETTTSLTDEQIQELALGLEESEQMFNWVSRDADKGDIFAGEVRKAELPEGYEG</sequence>
<dbReference type="Gene3D" id="1.10.10.10">
    <property type="entry name" value="Winged helix-like DNA-binding domain superfamily/Winged helix DNA-binding domain"/>
    <property type="match status" value="1"/>
</dbReference>
<evidence type="ECO:0008006" key="13">
    <source>
        <dbReference type="Google" id="ProtNLM"/>
    </source>
</evidence>
<dbReference type="InterPro" id="IPR032675">
    <property type="entry name" value="LRR_dom_sf"/>
</dbReference>
<dbReference type="EMBL" id="JAVXUO010003099">
    <property type="protein sequence ID" value="KAK2966741.1"/>
    <property type="molecule type" value="Genomic_DNA"/>
</dbReference>
<keyword evidence="5" id="KW-0611">Plant defense</keyword>
<name>A0AA88QL90_9ASTE</name>
<dbReference type="GO" id="GO:0005524">
    <property type="term" value="F:ATP binding"/>
    <property type="evidence" value="ECO:0007669"/>
    <property type="project" value="UniProtKB-KW"/>
</dbReference>
<dbReference type="InterPro" id="IPR041118">
    <property type="entry name" value="Rx_N"/>
</dbReference>
<organism evidence="11 12">
    <name type="scientific">Escallonia rubra</name>
    <dbReference type="NCBI Taxonomy" id="112253"/>
    <lineage>
        <taxon>Eukaryota</taxon>
        <taxon>Viridiplantae</taxon>
        <taxon>Streptophyta</taxon>
        <taxon>Embryophyta</taxon>
        <taxon>Tracheophyta</taxon>
        <taxon>Spermatophyta</taxon>
        <taxon>Magnoliopsida</taxon>
        <taxon>eudicotyledons</taxon>
        <taxon>Gunneridae</taxon>
        <taxon>Pentapetalae</taxon>
        <taxon>asterids</taxon>
        <taxon>campanulids</taxon>
        <taxon>Escalloniales</taxon>
        <taxon>Escalloniaceae</taxon>
        <taxon>Escallonia</taxon>
    </lineage>
</organism>
<comment type="caution">
    <text evidence="11">The sequence shown here is derived from an EMBL/GenBank/DDBJ whole genome shotgun (WGS) entry which is preliminary data.</text>
</comment>
<dbReference type="PRINTS" id="PR00364">
    <property type="entry name" value="DISEASERSIST"/>
</dbReference>
<gene>
    <name evidence="11" type="ORF">RJ640_001065</name>
</gene>
<keyword evidence="3" id="KW-0677">Repeat</keyword>
<keyword evidence="4" id="KW-0547">Nucleotide-binding</keyword>
<comment type="similarity">
    <text evidence="1">Belongs to the disease resistance NB-LRR family.</text>
</comment>
<dbReference type="Pfam" id="PF18052">
    <property type="entry name" value="Rx_N"/>
    <property type="match status" value="1"/>
</dbReference>
<dbReference type="InterPro" id="IPR036388">
    <property type="entry name" value="WH-like_DNA-bd_sf"/>
</dbReference>
<dbReference type="PANTHER" id="PTHR36766:SF61">
    <property type="entry name" value="NB-ARC DOMAIN DISEASE RESISTANCE PROTEIN"/>
    <property type="match status" value="1"/>
</dbReference>
<dbReference type="InterPro" id="IPR055414">
    <property type="entry name" value="LRR_R13L4/SHOC2-like"/>
</dbReference>
<evidence type="ECO:0000256" key="6">
    <source>
        <dbReference type="ARBA" id="ARBA00022840"/>
    </source>
</evidence>
<feature type="domain" description="NB-ARC" evidence="7">
    <location>
        <begin position="144"/>
        <end position="299"/>
    </location>
</feature>
<dbReference type="AlphaFoldDB" id="A0AA88QL90"/>
<keyword evidence="2" id="KW-0433">Leucine-rich repeat</keyword>
<dbReference type="Gene3D" id="3.40.50.300">
    <property type="entry name" value="P-loop containing nucleotide triphosphate hydrolases"/>
    <property type="match status" value="1"/>
</dbReference>
<accession>A0AA88QL90</accession>
<protein>
    <recommendedName>
        <fullName evidence="13">Disease resistance protein RGA3</fullName>
    </recommendedName>
</protein>
<feature type="domain" description="Disease resistance R13L4/SHOC-2-like LRR" evidence="10">
    <location>
        <begin position="526"/>
        <end position="731"/>
    </location>
</feature>
<dbReference type="InterPro" id="IPR058922">
    <property type="entry name" value="WHD_DRP"/>
</dbReference>
<evidence type="ECO:0000259" key="9">
    <source>
        <dbReference type="Pfam" id="PF23559"/>
    </source>
</evidence>
<dbReference type="PANTHER" id="PTHR36766">
    <property type="entry name" value="PLANT BROAD-SPECTRUM MILDEW RESISTANCE PROTEIN RPW8"/>
    <property type="match status" value="1"/>
</dbReference>
<evidence type="ECO:0000256" key="4">
    <source>
        <dbReference type="ARBA" id="ARBA00022741"/>
    </source>
</evidence>
<dbReference type="Gene3D" id="1.20.5.4130">
    <property type="match status" value="1"/>
</dbReference>
<keyword evidence="12" id="KW-1185">Reference proteome</keyword>
<proteinExistence type="inferred from homology"/>
<dbReference type="InterPro" id="IPR027417">
    <property type="entry name" value="P-loop_NTPase"/>
</dbReference>
<dbReference type="Pfam" id="PF23559">
    <property type="entry name" value="WHD_DRP"/>
    <property type="match status" value="1"/>
</dbReference>
<evidence type="ECO:0000259" key="10">
    <source>
        <dbReference type="Pfam" id="PF23598"/>
    </source>
</evidence>
<dbReference type="GO" id="GO:0051707">
    <property type="term" value="P:response to other organism"/>
    <property type="evidence" value="ECO:0007669"/>
    <property type="project" value="UniProtKB-ARBA"/>
</dbReference>
<feature type="domain" description="Disease resistance N-terminal" evidence="8">
    <location>
        <begin position="2"/>
        <end position="67"/>
    </location>
</feature>
<dbReference type="Pfam" id="PF23598">
    <property type="entry name" value="LRR_14"/>
    <property type="match status" value="1"/>
</dbReference>
<dbReference type="SUPFAM" id="SSF52058">
    <property type="entry name" value="L domain-like"/>
    <property type="match status" value="1"/>
</dbReference>
<dbReference type="InterPro" id="IPR002182">
    <property type="entry name" value="NB-ARC"/>
</dbReference>
<dbReference type="SUPFAM" id="SSF52540">
    <property type="entry name" value="P-loop containing nucleoside triphosphate hydrolases"/>
    <property type="match status" value="1"/>
</dbReference>
<dbReference type="Pfam" id="PF00931">
    <property type="entry name" value="NB-ARC"/>
    <property type="match status" value="1"/>
</dbReference>
<reference evidence="11" key="1">
    <citation type="submission" date="2022-12" db="EMBL/GenBank/DDBJ databases">
        <title>Draft genome assemblies for two species of Escallonia (Escalloniales).</title>
        <authorList>
            <person name="Chanderbali A."/>
            <person name="Dervinis C."/>
            <person name="Anghel I."/>
            <person name="Soltis D."/>
            <person name="Soltis P."/>
            <person name="Zapata F."/>
        </authorList>
    </citation>
    <scope>NUCLEOTIDE SEQUENCE</scope>
    <source>
        <strain evidence="11">UCBG92.1500</strain>
        <tissue evidence="11">Leaf</tissue>
    </source>
</reference>